<dbReference type="PROSITE" id="PS50005">
    <property type="entry name" value="TPR"/>
    <property type="match status" value="2"/>
</dbReference>
<evidence type="ECO:0000313" key="14">
    <source>
        <dbReference type="Proteomes" id="UP000095085"/>
    </source>
</evidence>
<dbReference type="Pfam" id="PF00515">
    <property type="entry name" value="TPR_1"/>
    <property type="match status" value="1"/>
</dbReference>
<feature type="repeat" description="TPR" evidence="10">
    <location>
        <begin position="362"/>
        <end position="395"/>
    </location>
</feature>
<keyword evidence="2 12" id="KW-0812">Transmembrane</keyword>
<proteinExistence type="inferred from homology"/>
<evidence type="ECO:0000256" key="12">
    <source>
        <dbReference type="SAM" id="Phobius"/>
    </source>
</evidence>
<comment type="similarity">
    <text evidence="9">Belongs to the Tom70 family.</text>
</comment>
<dbReference type="GO" id="GO:0030150">
    <property type="term" value="P:protein import into mitochondrial matrix"/>
    <property type="evidence" value="ECO:0007669"/>
    <property type="project" value="TreeGrafter"/>
</dbReference>
<evidence type="ECO:0000256" key="6">
    <source>
        <dbReference type="ARBA" id="ARBA00022989"/>
    </source>
</evidence>
<evidence type="ECO:0000256" key="1">
    <source>
        <dbReference type="ARBA" id="ARBA00004572"/>
    </source>
</evidence>
<evidence type="ECO:0000256" key="4">
    <source>
        <dbReference type="ARBA" id="ARBA00022787"/>
    </source>
</evidence>
<keyword evidence="14" id="KW-1185">Reference proteome</keyword>
<feature type="region of interest" description="Disordered" evidence="11">
    <location>
        <begin position="43"/>
        <end position="100"/>
    </location>
</feature>
<evidence type="ECO:0000256" key="10">
    <source>
        <dbReference type="PROSITE-ProRule" id="PRU00339"/>
    </source>
</evidence>
<dbReference type="GO" id="GO:0045039">
    <property type="term" value="P:protein insertion into mitochondrial inner membrane"/>
    <property type="evidence" value="ECO:0007669"/>
    <property type="project" value="TreeGrafter"/>
</dbReference>
<feature type="repeat" description="TPR" evidence="10">
    <location>
        <begin position="396"/>
        <end position="429"/>
    </location>
</feature>
<reference evidence="14" key="1">
    <citation type="submission" date="2016-05" db="EMBL/GenBank/DDBJ databases">
        <title>Comparative genomics of biotechnologically important yeasts.</title>
        <authorList>
            <consortium name="DOE Joint Genome Institute"/>
            <person name="Riley R."/>
            <person name="Haridas S."/>
            <person name="Wolfe K.H."/>
            <person name="Lopes M.R."/>
            <person name="Hittinger C.T."/>
            <person name="Goker M."/>
            <person name="Salamov A."/>
            <person name="Wisecaver J."/>
            <person name="Long T.M."/>
            <person name="Aerts A.L."/>
            <person name="Barry K."/>
            <person name="Choi C."/>
            <person name="Clum A."/>
            <person name="Coughlan A.Y."/>
            <person name="Deshpande S."/>
            <person name="Douglass A.P."/>
            <person name="Hanson S.J."/>
            <person name="Klenk H.-P."/>
            <person name="Labutti K."/>
            <person name="Lapidus A."/>
            <person name="Lindquist E."/>
            <person name="Lipzen A."/>
            <person name="Meier-Kolthoff J.P."/>
            <person name="Ohm R.A."/>
            <person name="Otillar R.P."/>
            <person name="Pangilinan J."/>
            <person name="Peng Y."/>
            <person name="Rokas A."/>
            <person name="Rosa C.A."/>
            <person name="Scheuner C."/>
            <person name="Sibirny A.A."/>
            <person name="Slot J.C."/>
            <person name="Stielow J.B."/>
            <person name="Sun H."/>
            <person name="Kurtzman C.P."/>
            <person name="Blackwell M."/>
            <person name="Grigoriev I.V."/>
            <person name="Jeffries T.W."/>
        </authorList>
    </citation>
    <scope>NUCLEOTIDE SEQUENCE [LARGE SCALE GENOMIC DNA]</scope>
    <source>
        <strain evidence="14">NRRL Y-1933</strain>
    </source>
</reference>
<feature type="compositionally biased region" description="Basic residues" evidence="11">
    <location>
        <begin position="59"/>
        <end position="70"/>
    </location>
</feature>
<name>A0A1E4RLF6_9ASCO</name>
<accession>A0A1E4RLF6</accession>
<sequence length="610" mass="67106">MSGLEKTSNNFFVRNQTLIAVTALAGVSAVGAYYYYAQQQRGLSGDSSDATGSSDGSSKKKKKSKKNKKKSAGESGEDASNEGAAASSSEKLYPIGEDGLPNIGDEIVEKLSDKEKESWANALKEDGNTEFKAKKYNEAIAYYTAALKIKVDPVFYSNRSACYAALDDHEKVIEDTTAAINIKRDYTKCLLRRATSYEKLEKYGEAMFDLTAVTIDGGFNNKSVESILERVLKKKSINIVEKMMDGSSFDLPSASTIGSFFGAFTPDTNPHGISEESTGADKFLFDAIAQINLNTPEGYDNADSLINQAVEAYDITNLDPVSETAAKASIALEYASAFKFLRNDPTAATIEIEKAIALKPRARTYVYRALVNADKASFTQALADFEEAKRLEPNSADAYYQLGQLHYMSNELQKSEENFKKATELNPENVYAYVQLACIAYKLGNHEDAEAKFKSCKSKFPTSPEVPNYYGEILTDKGQLDLACKQFDTASRLQAALPVFSVGALPLINKAYALSKGGERSPEAEQLLIEACQLDPKSEFARTTLAQIKLQNEDVDEAIKLFEESAQLARTFEEKVQATSFAEATKMQKKIRADPYLSEKINELLRSQFA</sequence>
<dbReference type="GO" id="GO:0030943">
    <property type="term" value="F:mitochondrion targeting sequence binding"/>
    <property type="evidence" value="ECO:0007669"/>
    <property type="project" value="TreeGrafter"/>
</dbReference>
<evidence type="ECO:0000256" key="8">
    <source>
        <dbReference type="ARBA" id="ARBA00023136"/>
    </source>
</evidence>
<feature type="transmembrane region" description="Helical" evidence="12">
    <location>
        <begin position="12"/>
        <end position="36"/>
    </location>
</feature>
<keyword evidence="5 10" id="KW-0802">TPR repeat</keyword>
<protein>
    <submittedName>
        <fullName evidence="13">TPR-like protein</fullName>
    </submittedName>
</protein>
<dbReference type="AlphaFoldDB" id="A0A1E4RLF6"/>
<evidence type="ECO:0000256" key="11">
    <source>
        <dbReference type="SAM" id="MobiDB-lite"/>
    </source>
</evidence>
<evidence type="ECO:0000256" key="9">
    <source>
        <dbReference type="ARBA" id="ARBA00038030"/>
    </source>
</evidence>
<feature type="compositionally biased region" description="Low complexity" evidence="11">
    <location>
        <begin position="44"/>
        <end position="56"/>
    </location>
</feature>
<dbReference type="OrthoDB" id="2942533at2759"/>
<organism evidence="13 14">
    <name type="scientific">Hyphopichia burtonii NRRL Y-1933</name>
    <dbReference type="NCBI Taxonomy" id="984485"/>
    <lineage>
        <taxon>Eukaryota</taxon>
        <taxon>Fungi</taxon>
        <taxon>Dikarya</taxon>
        <taxon>Ascomycota</taxon>
        <taxon>Saccharomycotina</taxon>
        <taxon>Pichiomycetes</taxon>
        <taxon>Debaryomycetaceae</taxon>
        <taxon>Hyphopichia</taxon>
    </lineage>
</organism>
<dbReference type="GO" id="GO:0008320">
    <property type="term" value="F:protein transmembrane transporter activity"/>
    <property type="evidence" value="ECO:0007669"/>
    <property type="project" value="TreeGrafter"/>
</dbReference>
<evidence type="ECO:0000256" key="5">
    <source>
        <dbReference type="ARBA" id="ARBA00022803"/>
    </source>
</evidence>
<evidence type="ECO:0000313" key="13">
    <source>
        <dbReference type="EMBL" id="ODV68031.1"/>
    </source>
</evidence>
<dbReference type="PROSITE" id="PS50293">
    <property type="entry name" value="TPR_REGION"/>
    <property type="match status" value="1"/>
</dbReference>
<keyword evidence="6 12" id="KW-1133">Transmembrane helix</keyword>
<evidence type="ECO:0000256" key="3">
    <source>
        <dbReference type="ARBA" id="ARBA00022737"/>
    </source>
</evidence>
<feature type="compositionally biased region" description="Low complexity" evidence="11">
    <location>
        <begin position="81"/>
        <end position="90"/>
    </location>
</feature>
<dbReference type="GeneID" id="30995701"/>
<dbReference type="EMBL" id="KV454540">
    <property type="protein sequence ID" value="ODV68031.1"/>
    <property type="molecule type" value="Genomic_DNA"/>
</dbReference>
<dbReference type="InterPro" id="IPR019734">
    <property type="entry name" value="TPR_rpt"/>
</dbReference>
<dbReference type="InterPro" id="IPR011990">
    <property type="entry name" value="TPR-like_helical_dom_sf"/>
</dbReference>
<dbReference type="PANTHER" id="PTHR46208">
    <property type="entry name" value="MITOCHONDRIAL IMPORT RECEPTOR SUBUNIT TOM70"/>
    <property type="match status" value="1"/>
</dbReference>
<keyword evidence="7" id="KW-0496">Mitochondrion</keyword>
<comment type="subcellular location">
    <subcellularLocation>
        <location evidence="1">Mitochondrion outer membrane</location>
        <topology evidence="1">Single-pass membrane protein</topology>
    </subcellularLocation>
</comment>
<dbReference type="GO" id="GO:0005741">
    <property type="term" value="C:mitochondrial outer membrane"/>
    <property type="evidence" value="ECO:0007669"/>
    <property type="project" value="UniProtKB-SubCell"/>
</dbReference>
<dbReference type="PANTHER" id="PTHR46208:SF1">
    <property type="entry name" value="MITOCHONDRIAL IMPORT RECEPTOR SUBUNIT TOM70"/>
    <property type="match status" value="1"/>
</dbReference>
<dbReference type="Proteomes" id="UP000095085">
    <property type="component" value="Unassembled WGS sequence"/>
</dbReference>
<keyword evidence="8 12" id="KW-0472">Membrane</keyword>
<dbReference type="SMART" id="SM00028">
    <property type="entry name" value="TPR"/>
    <property type="match status" value="8"/>
</dbReference>
<dbReference type="SUPFAM" id="SSF48452">
    <property type="entry name" value="TPR-like"/>
    <property type="match status" value="2"/>
</dbReference>
<keyword evidence="4" id="KW-1000">Mitochondrion outer membrane</keyword>
<evidence type="ECO:0000256" key="7">
    <source>
        <dbReference type="ARBA" id="ARBA00023128"/>
    </source>
</evidence>
<evidence type="ECO:0000256" key="2">
    <source>
        <dbReference type="ARBA" id="ARBA00022692"/>
    </source>
</evidence>
<gene>
    <name evidence="13" type="ORF">HYPBUDRAFT_152706</name>
</gene>
<dbReference type="STRING" id="984485.A0A1E4RLF6"/>
<keyword evidence="3" id="KW-0677">Repeat</keyword>
<dbReference type="RefSeq" id="XP_020077098.1">
    <property type="nucleotide sequence ID" value="XM_020221151.1"/>
</dbReference>
<dbReference type="Gene3D" id="1.25.40.10">
    <property type="entry name" value="Tetratricopeptide repeat domain"/>
    <property type="match status" value="2"/>
</dbReference>